<evidence type="ECO:0000256" key="1">
    <source>
        <dbReference type="SAM" id="Phobius"/>
    </source>
</evidence>
<proteinExistence type="predicted"/>
<accession>A0A1I7U9K8</accession>
<dbReference type="WBParaSite" id="Csp11.Scaffold629.g16255.t1">
    <property type="protein sequence ID" value="Csp11.Scaffold629.g16255.t1"/>
    <property type="gene ID" value="Csp11.Scaffold629.g16255"/>
</dbReference>
<keyword evidence="1" id="KW-0812">Transmembrane</keyword>
<keyword evidence="2" id="KW-1185">Reference proteome</keyword>
<reference evidence="3" key="1">
    <citation type="submission" date="2016-11" db="UniProtKB">
        <authorList>
            <consortium name="WormBaseParasite"/>
        </authorList>
    </citation>
    <scope>IDENTIFICATION</scope>
</reference>
<evidence type="ECO:0000313" key="3">
    <source>
        <dbReference type="WBParaSite" id="Csp11.Scaffold629.g16255.t1"/>
    </source>
</evidence>
<sequence length="70" mass="8093">MTILSDASIPFIVAIYVFISIVLCVSGFFTCKYYFMIVRWERSARLDALKSNILLEDNFQFDVPEICMAL</sequence>
<dbReference type="AlphaFoldDB" id="A0A1I7U9K8"/>
<keyword evidence="1" id="KW-1133">Transmembrane helix</keyword>
<organism evidence="2 3">
    <name type="scientific">Caenorhabditis tropicalis</name>
    <dbReference type="NCBI Taxonomy" id="1561998"/>
    <lineage>
        <taxon>Eukaryota</taxon>
        <taxon>Metazoa</taxon>
        <taxon>Ecdysozoa</taxon>
        <taxon>Nematoda</taxon>
        <taxon>Chromadorea</taxon>
        <taxon>Rhabditida</taxon>
        <taxon>Rhabditina</taxon>
        <taxon>Rhabditomorpha</taxon>
        <taxon>Rhabditoidea</taxon>
        <taxon>Rhabditidae</taxon>
        <taxon>Peloderinae</taxon>
        <taxon>Caenorhabditis</taxon>
    </lineage>
</organism>
<protein>
    <submittedName>
        <fullName evidence="3">Uncharacterized protein</fullName>
    </submittedName>
</protein>
<dbReference type="Proteomes" id="UP000095282">
    <property type="component" value="Unplaced"/>
</dbReference>
<feature type="transmembrane region" description="Helical" evidence="1">
    <location>
        <begin position="12"/>
        <end position="35"/>
    </location>
</feature>
<evidence type="ECO:0000313" key="2">
    <source>
        <dbReference type="Proteomes" id="UP000095282"/>
    </source>
</evidence>
<keyword evidence="1" id="KW-0472">Membrane</keyword>
<name>A0A1I7U9K8_9PELO</name>